<dbReference type="GeneID" id="44968666"/>
<gene>
    <name evidence="1" type="ORF">DJ52_12435</name>
</gene>
<evidence type="ECO:0000313" key="2">
    <source>
        <dbReference type="Proteomes" id="UP000238924"/>
    </source>
</evidence>
<proteinExistence type="predicted"/>
<dbReference type="EMBL" id="JJMJ01000224">
    <property type="protein sequence ID" value="PPS21228.1"/>
    <property type="molecule type" value="Genomic_DNA"/>
</dbReference>
<keyword evidence="2" id="KW-1185">Reference proteome</keyword>
<protein>
    <submittedName>
        <fullName evidence="1">Uncharacterized protein</fullName>
    </submittedName>
</protein>
<reference evidence="1 2" key="1">
    <citation type="submission" date="2014-04" db="EMBL/GenBank/DDBJ databases">
        <title>Whole genome sequence of 'Brachyspira hampsonii' D13-03603F2.</title>
        <authorList>
            <person name="Patterson A.H."/>
            <person name="Chaban B."/>
            <person name="Fernando C."/>
            <person name="Harding J.C."/>
            <person name="Hill J.E."/>
        </authorList>
    </citation>
    <scope>NUCLEOTIDE SEQUENCE [LARGE SCALE GENOMIC DNA]</scope>
    <source>
        <strain evidence="1 2">D13-03603F2</strain>
    </source>
</reference>
<evidence type="ECO:0000313" key="1">
    <source>
        <dbReference type="EMBL" id="PPS21228.1"/>
    </source>
</evidence>
<dbReference type="RefSeq" id="WP_014486593.1">
    <property type="nucleotide sequence ID" value="NZ_JJMJ01000224.1"/>
</dbReference>
<dbReference type="Proteomes" id="UP000238924">
    <property type="component" value="Unassembled WGS sequence"/>
</dbReference>
<comment type="caution">
    <text evidence="1">The sequence shown here is derived from an EMBL/GenBank/DDBJ whole genome shotgun (WGS) entry which is preliminary data.</text>
</comment>
<organism evidence="1 2">
    <name type="scientific">Brachyspira murdochii</name>
    <dbReference type="NCBI Taxonomy" id="84378"/>
    <lineage>
        <taxon>Bacteria</taxon>
        <taxon>Pseudomonadati</taxon>
        <taxon>Spirochaetota</taxon>
        <taxon>Spirochaetia</taxon>
        <taxon>Brachyspirales</taxon>
        <taxon>Brachyspiraceae</taxon>
        <taxon>Brachyspira</taxon>
    </lineage>
</organism>
<sequence length="362" mass="43077">MGLIASKEQYFEAVKSLYPEGLFFERQFENKDSDIYKLVKVQSEMIYNLKKELNKLWLESRLETCTEDTIEDYERILSGILRPDLTLEERKTILLIQNKNKLNIDSLNTIINKYYSANIIKIDEKIKPSVFGFSRFGNDRIFNYRAFCIIMIYLTIEDPSKKQELEKFLDTIFMANKIIIYNYILPSIEEITVDYINKIIKNYISGCTVQKIEKDFEQSLFAHSKFGRTRIFNYMHSNSIIIYVTLAGKRKRALFEDIFYTIFSINTDKTIFFVYVIPAEIDLNDLNKNIEKYDAHILKSFNYFESSELGDLKTGQIRILNYINHRTIIFYVQLNNQNQKDNFESYIRSIYPENIVFFEYIN</sequence>
<name>A0ABX5B3K9_9SPIR</name>
<accession>A0ABX5B3K9</accession>